<dbReference type="Proteomes" id="UP000887579">
    <property type="component" value="Unplaced"/>
</dbReference>
<reference evidence="2" key="1">
    <citation type="submission" date="2022-11" db="UniProtKB">
        <authorList>
            <consortium name="WormBaseParasite"/>
        </authorList>
    </citation>
    <scope>IDENTIFICATION</scope>
</reference>
<dbReference type="WBParaSite" id="ES5_v2.g16480.t1">
    <property type="protein sequence ID" value="ES5_v2.g16480.t1"/>
    <property type="gene ID" value="ES5_v2.g16480"/>
</dbReference>
<evidence type="ECO:0000313" key="1">
    <source>
        <dbReference type="Proteomes" id="UP000887579"/>
    </source>
</evidence>
<accession>A0AC34FHJ4</accession>
<sequence>MSVNEIECFKAQAETIFSILYATDRQSMTYEQFINALELTFKYKIDKLVKSAKFHCGKDFMQSLGFEFNDDGDLIIRPLEEKEEYFEETVLETDTAASGSVDEFHDNPPPPKHETIVFDGDERKLHPGMYVKISSGHIYALPSLPQFSYENAFTQKMQQKTAIKYRKTVRELVENHEKMNKVKAMCNKKKPAASNDNVST</sequence>
<proteinExistence type="predicted"/>
<protein>
    <submittedName>
        <fullName evidence="2">Uncharacterized protein</fullName>
    </submittedName>
</protein>
<evidence type="ECO:0000313" key="2">
    <source>
        <dbReference type="WBParaSite" id="ES5_v2.g16480.t1"/>
    </source>
</evidence>
<organism evidence="1 2">
    <name type="scientific">Panagrolaimus sp. ES5</name>
    <dbReference type="NCBI Taxonomy" id="591445"/>
    <lineage>
        <taxon>Eukaryota</taxon>
        <taxon>Metazoa</taxon>
        <taxon>Ecdysozoa</taxon>
        <taxon>Nematoda</taxon>
        <taxon>Chromadorea</taxon>
        <taxon>Rhabditida</taxon>
        <taxon>Tylenchina</taxon>
        <taxon>Panagrolaimomorpha</taxon>
        <taxon>Panagrolaimoidea</taxon>
        <taxon>Panagrolaimidae</taxon>
        <taxon>Panagrolaimus</taxon>
    </lineage>
</organism>
<name>A0AC34FHJ4_9BILA</name>